<feature type="region of interest" description="Disordered" evidence="1">
    <location>
        <begin position="189"/>
        <end position="209"/>
    </location>
</feature>
<evidence type="ECO:0000256" key="1">
    <source>
        <dbReference type="SAM" id="MobiDB-lite"/>
    </source>
</evidence>
<evidence type="ECO:0000313" key="3">
    <source>
        <dbReference type="EMBL" id="KAF9458967.1"/>
    </source>
</evidence>
<keyword evidence="2" id="KW-1133">Transmembrane helix</keyword>
<accession>A0A9P5XYL8</accession>
<comment type="caution">
    <text evidence="3">The sequence shown here is derived from an EMBL/GenBank/DDBJ whole genome shotgun (WGS) entry which is preliminary data.</text>
</comment>
<dbReference type="SUPFAM" id="SSF48452">
    <property type="entry name" value="TPR-like"/>
    <property type="match status" value="1"/>
</dbReference>
<keyword evidence="2" id="KW-0472">Membrane</keyword>
<dbReference type="InterPro" id="IPR040201">
    <property type="entry name" value="Mrg3-like"/>
</dbReference>
<name>A0A9P5XYL8_9AGAR</name>
<protein>
    <submittedName>
        <fullName evidence="3">Uncharacterized protein</fullName>
    </submittedName>
</protein>
<dbReference type="InterPro" id="IPR011990">
    <property type="entry name" value="TPR-like_helical_dom_sf"/>
</dbReference>
<dbReference type="OrthoDB" id="10050400at2759"/>
<dbReference type="EMBL" id="MU150326">
    <property type="protein sequence ID" value="KAF9458967.1"/>
    <property type="molecule type" value="Genomic_DNA"/>
</dbReference>
<dbReference type="Gene3D" id="1.25.40.10">
    <property type="entry name" value="Tetratricopeptide repeat domain"/>
    <property type="match status" value="1"/>
</dbReference>
<organism evidence="3 4">
    <name type="scientific">Collybia nuda</name>
    <dbReference type="NCBI Taxonomy" id="64659"/>
    <lineage>
        <taxon>Eukaryota</taxon>
        <taxon>Fungi</taxon>
        <taxon>Dikarya</taxon>
        <taxon>Basidiomycota</taxon>
        <taxon>Agaricomycotina</taxon>
        <taxon>Agaricomycetes</taxon>
        <taxon>Agaricomycetidae</taxon>
        <taxon>Agaricales</taxon>
        <taxon>Tricholomatineae</taxon>
        <taxon>Clitocybaceae</taxon>
        <taxon>Collybia</taxon>
    </lineage>
</organism>
<dbReference type="PANTHER" id="PTHR28142:SF1">
    <property type="entry name" value="MITOCHONDRIAL INNER MEMBRANE I-AAA PROTEASE SUPERCOMPLEX SUBUNIT MGR3-RELATED"/>
    <property type="match status" value="1"/>
</dbReference>
<keyword evidence="4" id="KW-1185">Reference proteome</keyword>
<feature type="transmembrane region" description="Helical" evidence="2">
    <location>
        <begin position="22"/>
        <end position="42"/>
    </location>
</feature>
<dbReference type="AlphaFoldDB" id="A0A9P5XYL8"/>
<proteinExistence type="predicted"/>
<sequence length="391" mass="42811">MVHGQIRSQTTSAGEASPRSKISPFLTLLLCAGLGATAYGVYDIYGTMTMWPPEIRGDLRGGLAAKYRGDLELCEQYLRRAWETSKTLPLEVFKSQPHLKTSGIAVCLAGVLESNNKLEEAYAIYLESLTRLQDVGTKERLSGPEKLRAVAISYRLGELAATLEKPEDVERHLVWAVEAILKSIMHDKPNGGDSTPVPSAQLVSGSQVGDSDTQTMITELELPTWATKTDIAAPFEALGTFYSQAGKFDYAMPLYLQAISVLIPPPPQYSSVEDRCRGAQLMTNLSELIIRSHHSLSSKALHQAEMWATKALDVAMNSKESTSIQQPTCEIAFAVALFNIAALRRMAGDQEKAKEYFTLSLNQSRAIGMQAGIIHAEDALHQLNSQETSPH</sequence>
<evidence type="ECO:0000313" key="4">
    <source>
        <dbReference type="Proteomes" id="UP000807353"/>
    </source>
</evidence>
<evidence type="ECO:0000256" key="2">
    <source>
        <dbReference type="SAM" id="Phobius"/>
    </source>
</evidence>
<dbReference type="PANTHER" id="PTHR28142">
    <property type="entry name" value="MITOCHONDRIAL INNER MEMBRANE I-AAA PROTEASE SUPERCOMPLEX SUBUNIT MGR3-RELATED"/>
    <property type="match status" value="1"/>
</dbReference>
<keyword evidence="2" id="KW-0812">Transmembrane</keyword>
<gene>
    <name evidence="3" type="ORF">BDZ94DRAFT_1172522</name>
</gene>
<feature type="compositionally biased region" description="Polar residues" evidence="1">
    <location>
        <begin position="192"/>
        <end position="209"/>
    </location>
</feature>
<dbReference type="Proteomes" id="UP000807353">
    <property type="component" value="Unassembled WGS sequence"/>
</dbReference>
<reference evidence="3" key="1">
    <citation type="submission" date="2020-11" db="EMBL/GenBank/DDBJ databases">
        <authorList>
            <consortium name="DOE Joint Genome Institute"/>
            <person name="Ahrendt S."/>
            <person name="Riley R."/>
            <person name="Andreopoulos W."/>
            <person name="Labutti K."/>
            <person name="Pangilinan J."/>
            <person name="Ruiz-Duenas F.J."/>
            <person name="Barrasa J.M."/>
            <person name="Sanchez-Garcia M."/>
            <person name="Camarero S."/>
            <person name="Miyauchi S."/>
            <person name="Serrano A."/>
            <person name="Linde D."/>
            <person name="Babiker R."/>
            <person name="Drula E."/>
            <person name="Ayuso-Fernandez I."/>
            <person name="Pacheco R."/>
            <person name="Padilla G."/>
            <person name="Ferreira P."/>
            <person name="Barriuso J."/>
            <person name="Kellner H."/>
            <person name="Castanera R."/>
            <person name="Alfaro M."/>
            <person name="Ramirez L."/>
            <person name="Pisabarro A.G."/>
            <person name="Kuo A."/>
            <person name="Tritt A."/>
            <person name="Lipzen A."/>
            <person name="He G."/>
            <person name="Yan M."/>
            <person name="Ng V."/>
            <person name="Cullen D."/>
            <person name="Martin F."/>
            <person name="Rosso M.-N."/>
            <person name="Henrissat B."/>
            <person name="Hibbett D."/>
            <person name="Martinez A.T."/>
            <person name="Grigoriev I.V."/>
        </authorList>
    </citation>
    <scope>NUCLEOTIDE SEQUENCE</scope>
    <source>
        <strain evidence="3">CBS 247.69</strain>
    </source>
</reference>